<dbReference type="EMBL" id="BLLO01000008">
    <property type="protein sequence ID" value="GFH75802.1"/>
    <property type="molecule type" value="Genomic_DNA"/>
</dbReference>
<feature type="region of interest" description="Disordered" evidence="1">
    <location>
        <begin position="46"/>
        <end position="74"/>
    </location>
</feature>
<reference evidence="3" key="1">
    <citation type="journal article" date="2014" name="Int. J. Syst. Evol. Microbiol.">
        <title>Complete genome sequence of Corynebacterium casei LMG S-19264T (=DSM 44701T), isolated from a smear-ripened cheese.</title>
        <authorList>
            <consortium name="US DOE Joint Genome Institute (JGI-PGF)"/>
            <person name="Walter F."/>
            <person name="Albersmeier A."/>
            <person name="Kalinowski J."/>
            <person name="Ruckert C."/>
        </authorList>
    </citation>
    <scope>NUCLEOTIDE SEQUENCE</scope>
    <source>
        <strain evidence="3">JCM 4136</strain>
    </source>
</reference>
<keyword evidence="4" id="KW-1185">Reference proteome</keyword>
<dbReference type="AlphaFoldDB" id="A0A8H9HD60"/>
<reference evidence="2 4" key="2">
    <citation type="submission" date="2020-02" db="EMBL/GenBank/DDBJ databases">
        <title>Whole genome shotgun sequence of Streptomyces gougerotii NBRC 13043.</title>
        <authorList>
            <person name="Ichikawa N."/>
            <person name="Komaki H."/>
            <person name="Tamura T."/>
        </authorList>
    </citation>
    <scope>NUCLEOTIDE SEQUENCE [LARGE SCALE GENOMIC DNA]</scope>
    <source>
        <strain evidence="2 4">NBRC 13043</strain>
    </source>
</reference>
<comment type="caution">
    <text evidence="3">The sequence shown here is derived from an EMBL/GenBank/DDBJ whole genome shotgun (WGS) entry which is preliminary data.</text>
</comment>
<evidence type="ECO:0000313" key="3">
    <source>
        <dbReference type="EMBL" id="GGU58576.1"/>
    </source>
</evidence>
<proteinExistence type="predicted"/>
<reference evidence="3" key="3">
    <citation type="submission" date="2020-09" db="EMBL/GenBank/DDBJ databases">
        <authorList>
            <person name="Sun Q."/>
            <person name="Ohkuma M."/>
        </authorList>
    </citation>
    <scope>NUCLEOTIDE SEQUENCE</scope>
    <source>
        <strain evidence="3">JCM 4136</strain>
    </source>
</reference>
<gene>
    <name evidence="3" type="ORF">GCM10010227_09690</name>
    <name evidence="2" type="ORF">Sgou_04720</name>
</gene>
<feature type="region of interest" description="Disordered" evidence="1">
    <location>
        <begin position="1"/>
        <end position="29"/>
    </location>
</feature>
<dbReference type="Proteomes" id="UP000660975">
    <property type="component" value="Unassembled WGS sequence"/>
</dbReference>
<evidence type="ECO:0000313" key="4">
    <source>
        <dbReference type="Proteomes" id="UP000480804"/>
    </source>
</evidence>
<dbReference type="EMBL" id="BMSC01000002">
    <property type="protein sequence ID" value="GGU58576.1"/>
    <property type="molecule type" value="Genomic_DNA"/>
</dbReference>
<protein>
    <submittedName>
        <fullName evidence="3">Uncharacterized protein</fullName>
    </submittedName>
</protein>
<evidence type="ECO:0000313" key="2">
    <source>
        <dbReference type="EMBL" id="GFH75802.1"/>
    </source>
</evidence>
<evidence type="ECO:0000256" key="1">
    <source>
        <dbReference type="SAM" id="MobiDB-lite"/>
    </source>
</evidence>
<evidence type="ECO:0000313" key="5">
    <source>
        <dbReference type="Proteomes" id="UP000660975"/>
    </source>
</evidence>
<organism evidence="3 5">
    <name type="scientific">Streptomyces gougerotii</name>
    <dbReference type="NCBI Taxonomy" id="53448"/>
    <lineage>
        <taxon>Bacteria</taxon>
        <taxon>Bacillati</taxon>
        <taxon>Actinomycetota</taxon>
        <taxon>Actinomycetes</taxon>
        <taxon>Kitasatosporales</taxon>
        <taxon>Streptomycetaceae</taxon>
        <taxon>Streptomyces</taxon>
        <taxon>Streptomyces diastaticus group</taxon>
    </lineage>
</organism>
<sequence>MVSGSGQSGVADQGGHGDTGESRLADVEQSARGTVAVAALLLGRAVDSPRKADAPGPPEGGRWDRSARCPFLIV</sequence>
<accession>A0A8H9HD60</accession>
<feature type="compositionally biased region" description="Polar residues" evidence="1">
    <location>
        <begin position="1"/>
        <end position="10"/>
    </location>
</feature>
<dbReference type="Proteomes" id="UP000480804">
    <property type="component" value="Unassembled WGS sequence"/>
</dbReference>
<name>A0A8H9HD60_9ACTN</name>